<evidence type="ECO:0000256" key="1">
    <source>
        <dbReference type="SAM" id="MobiDB-lite"/>
    </source>
</evidence>
<dbReference type="EMBL" id="JANBQB010000216">
    <property type="protein sequence ID" value="KAJ1979495.1"/>
    <property type="molecule type" value="Genomic_DNA"/>
</dbReference>
<dbReference type="Gene3D" id="3.40.50.150">
    <property type="entry name" value="Vaccinia Virus protein VP39"/>
    <property type="match status" value="1"/>
</dbReference>
<accession>A0A9W8E9M9</accession>
<dbReference type="AlphaFoldDB" id="A0A9W8E9M9"/>
<organism evidence="2 3">
    <name type="scientific">Dimargaris verticillata</name>
    <dbReference type="NCBI Taxonomy" id="2761393"/>
    <lineage>
        <taxon>Eukaryota</taxon>
        <taxon>Fungi</taxon>
        <taxon>Fungi incertae sedis</taxon>
        <taxon>Zoopagomycota</taxon>
        <taxon>Kickxellomycotina</taxon>
        <taxon>Dimargaritomycetes</taxon>
        <taxon>Dimargaritales</taxon>
        <taxon>Dimargaritaceae</taxon>
        <taxon>Dimargaris</taxon>
    </lineage>
</organism>
<comment type="caution">
    <text evidence="2">The sequence shown here is derived from an EMBL/GenBank/DDBJ whole genome shotgun (WGS) entry which is preliminary data.</text>
</comment>
<dbReference type="Gene3D" id="2.20.25.110">
    <property type="entry name" value="S-adenosyl-L-methionine-dependent methyltransferases"/>
    <property type="match status" value="1"/>
</dbReference>
<feature type="compositionally biased region" description="Acidic residues" evidence="1">
    <location>
        <begin position="392"/>
        <end position="405"/>
    </location>
</feature>
<gene>
    <name evidence="2" type="ORF">H4R34_002812</name>
</gene>
<sequence>MTKGKGKPKSQLPRADPGFWLKATTPSAPRTTLADQADAYVLYRESVQAPRKEVRTLANIYRDMYDRYEGPILKAAQTKPNEYASRLQPDAADELAALDLSERVPRRASTLREDFCGTAALCQEWVQAHVNNTAIGVDIDPQVIQYAQTHTLADAGIAAQVRLVLGNVLTIDAALSRLSAQDATTQDCTIHSGQHQPSPLPKAHVIASLNYALFYFHERQKLVQYLRVSYANLNSFGILVADAFGGTRLFNDLPRTKTRSMGTYTYHFEYRSFDALTNLGRYAIHFEFCDGSWIRNHFTYTFRIYSLAELREAMLEAGFYRVHIWVAGAQASTSPQDAHPGTQRHQGPPRTRKHSGHEKQGPTNSSSRRRPPSHLYQANDTESDQSRVTSSDPDDLASDDDDTREYEEVGCQPLPAAEHFNGGYYQG</sequence>
<dbReference type="SUPFAM" id="SSF53335">
    <property type="entry name" value="S-adenosyl-L-methionine-dependent methyltransferases"/>
    <property type="match status" value="1"/>
</dbReference>
<feature type="region of interest" description="Disordered" evidence="1">
    <location>
        <begin position="1"/>
        <end position="23"/>
    </location>
</feature>
<feature type="region of interest" description="Disordered" evidence="1">
    <location>
        <begin position="332"/>
        <end position="427"/>
    </location>
</feature>
<name>A0A9W8E9M9_9FUNG</name>
<reference evidence="2" key="1">
    <citation type="submission" date="2022-07" db="EMBL/GenBank/DDBJ databases">
        <title>Phylogenomic reconstructions and comparative analyses of Kickxellomycotina fungi.</title>
        <authorList>
            <person name="Reynolds N.K."/>
            <person name="Stajich J.E."/>
            <person name="Barry K."/>
            <person name="Grigoriev I.V."/>
            <person name="Crous P."/>
            <person name="Smith M.E."/>
        </authorList>
    </citation>
    <scope>NUCLEOTIDE SEQUENCE</scope>
    <source>
        <strain evidence="2">RSA 567</strain>
    </source>
</reference>
<dbReference type="InterPro" id="IPR029063">
    <property type="entry name" value="SAM-dependent_MTases_sf"/>
</dbReference>
<evidence type="ECO:0000313" key="2">
    <source>
        <dbReference type="EMBL" id="KAJ1979495.1"/>
    </source>
</evidence>
<proteinExistence type="predicted"/>
<dbReference type="PANTHER" id="PTHR37211">
    <property type="entry name" value="EXPRESSED PROTEIN"/>
    <property type="match status" value="1"/>
</dbReference>
<dbReference type="Proteomes" id="UP001151582">
    <property type="component" value="Unassembled WGS sequence"/>
</dbReference>
<protein>
    <submittedName>
        <fullName evidence="2">Uncharacterized protein</fullName>
    </submittedName>
</protein>
<keyword evidence="3" id="KW-1185">Reference proteome</keyword>
<dbReference type="PANTHER" id="PTHR37211:SF1">
    <property type="entry name" value="EXPRESSED PROTEIN"/>
    <property type="match status" value="1"/>
</dbReference>
<dbReference type="OrthoDB" id="3342809at2759"/>
<evidence type="ECO:0000313" key="3">
    <source>
        <dbReference type="Proteomes" id="UP001151582"/>
    </source>
</evidence>